<evidence type="ECO:0000313" key="1">
    <source>
        <dbReference type="EMBL" id="NJR80370.1"/>
    </source>
</evidence>
<gene>
    <name evidence="1" type="ORF">HBH26_17460</name>
</gene>
<sequence>MKPLALLIAILVTCWLTASIGWVGLLMLVLATHMTAAVLRLLFGR</sequence>
<dbReference type="Proteomes" id="UP000732399">
    <property type="component" value="Unassembled WGS sequence"/>
</dbReference>
<accession>A0ABX1CQZ6</accession>
<name>A0ABX1CQZ6_9SPHN</name>
<dbReference type="EMBL" id="JAAVJH010000016">
    <property type="protein sequence ID" value="NJR80370.1"/>
    <property type="molecule type" value="Genomic_DNA"/>
</dbReference>
<keyword evidence="2" id="KW-1185">Reference proteome</keyword>
<dbReference type="RefSeq" id="WP_168135926.1">
    <property type="nucleotide sequence ID" value="NZ_JAAVJH010000016.1"/>
</dbReference>
<comment type="caution">
    <text evidence="1">The sequence shown here is derived from an EMBL/GenBank/DDBJ whole genome shotgun (WGS) entry which is preliminary data.</text>
</comment>
<proteinExistence type="predicted"/>
<evidence type="ECO:0000313" key="2">
    <source>
        <dbReference type="Proteomes" id="UP000732399"/>
    </source>
</evidence>
<organism evidence="1 2">
    <name type="scientific">Sphingomonas corticis</name>
    <dbReference type="NCBI Taxonomy" id="2722791"/>
    <lineage>
        <taxon>Bacteria</taxon>
        <taxon>Pseudomonadati</taxon>
        <taxon>Pseudomonadota</taxon>
        <taxon>Alphaproteobacteria</taxon>
        <taxon>Sphingomonadales</taxon>
        <taxon>Sphingomonadaceae</taxon>
        <taxon>Sphingomonas</taxon>
    </lineage>
</organism>
<reference evidence="1 2" key="1">
    <citation type="submission" date="2020-03" db="EMBL/GenBank/DDBJ databases">
        <authorList>
            <person name="Wang L."/>
            <person name="He N."/>
            <person name="Li Y."/>
            <person name="Fang Y."/>
            <person name="Zhang F."/>
        </authorList>
    </citation>
    <scope>NUCLEOTIDE SEQUENCE [LARGE SCALE GENOMIC DNA]</scope>
    <source>
        <strain evidence="1 2">36D10-4-7</strain>
    </source>
</reference>
<protein>
    <submittedName>
        <fullName evidence="1">Uncharacterized protein</fullName>
    </submittedName>
</protein>